<accession>A0A250XK50</accession>
<dbReference type="Pfam" id="PF09745">
    <property type="entry name" value="NSRP1_N"/>
    <property type="match status" value="1"/>
</dbReference>
<dbReference type="GO" id="GO:0000381">
    <property type="term" value="P:regulation of alternative mRNA splicing, via spliceosome"/>
    <property type="evidence" value="ECO:0007669"/>
    <property type="project" value="InterPro"/>
</dbReference>
<evidence type="ECO:0000313" key="7">
    <source>
        <dbReference type="Proteomes" id="UP000232323"/>
    </source>
</evidence>
<organism evidence="6 7">
    <name type="scientific">Chlamydomonas eustigma</name>
    <dbReference type="NCBI Taxonomy" id="1157962"/>
    <lineage>
        <taxon>Eukaryota</taxon>
        <taxon>Viridiplantae</taxon>
        <taxon>Chlorophyta</taxon>
        <taxon>core chlorophytes</taxon>
        <taxon>Chlorophyceae</taxon>
        <taxon>CS clade</taxon>
        <taxon>Chlamydomonadales</taxon>
        <taxon>Chlamydomonadaceae</taxon>
        <taxon>Chlamydomonas</taxon>
    </lineage>
</organism>
<dbReference type="InterPro" id="IPR018612">
    <property type="entry name" value="NSRP1_N"/>
</dbReference>
<evidence type="ECO:0000259" key="5">
    <source>
        <dbReference type="Pfam" id="PF09745"/>
    </source>
</evidence>
<dbReference type="OrthoDB" id="446635at2759"/>
<feature type="compositionally biased region" description="Polar residues" evidence="4">
    <location>
        <begin position="251"/>
        <end position="262"/>
    </location>
</feature>
<dbReference type="STRING" id="1157962.A0A250XK50"/>
<feature type="compositionally biased region" description="Basic and acidic residues" evidence="4">
    <location>
        <begin position="357"/>
        <end position="368"/>
    </location>
</feature>
<name>A0A250XK50_9CHLO</name>
<feature type="domain" description="Nuclear speckle splicing regulatory protein 1 N-terminal" evidence="5">
    <location>
        <begin position="81"/>
        <end position="193"/>
    </location>
</feature>
<proteinExistence type="inferred from homology"/>
<dbReference type="PANTHER" id="PTHR30060:SF0">
    <property type="entry name" value="COILED-COIL PROTEIN (DUF2040)-RELATED"/>
    <property type="match status" value="1"/>
</dbReference>
<feature type="coiled-coil region" evidence="3">
    <location>
        <begin position="166"/>
        <end position="193"/>
    </location>
</feature>
<feature type="coiled-coil region" evidence="3">
    <location>
        <begin position="114"/>
        <end position="141"/>
    </location>
</feature>
<comment type="caution">
    <text evidence="6">The sequence shown here is derived from an EMBL/GenBank/DDBJ whole genome shotgun (WGS) entry which is preliminary data.</text>
</comment>
<evidence type="ECO:0000313" key="6">
    <source>
        <dbReference type="EMBL" id="GAX83448.1"/>
    </source>
</evidence>
<feature type="compositionally biased region" description="Basic and acidic residues" evidence="4">
    <location>
        <begin position="277"/>
        <end position="288"/>
    </location>
</feature>
<gene>
    <name evidence="6" type="ORF">CEUSTIGMA_g10873.t1</name>
</gene>
<evidence type="ECO:0000256" key="2">
    <source>
        <dbReference type="ARBA" id="ARBA00023054"/>
    </source>
</evidence>
<dbReference type="AlphaFoldDB" id="A0A250XK50"/>
<reference evidence="6 7" key="1">
    <citation type="submission" date="2017-08" db="EMBL/GenBank/DDBJ databases">
        <title>Acidophilic green algal genome provides insights into adaptation to an acidic environment.</title>
        <authorList>
            <person name="Hirooka S."/>
            <person name="Hirose Y."/>
            <person name="Kanesaki Y."/>
            <person name="Higuchi S."/>
            <person name="Fujiwara T."/>
            <person name="Onuma R."/>
            <person name="Era A."/>
            <person name="Ohbayashi R."/>
            <person name="Uzuka A."/>
            <person name="Nozaki H."/>
            <person name="Yoshikawa H."/>
            <person name="Miyagishima S.Y."/>
        </authorList>
    </citation>
    <scope>NUCLEOTIDE SEQUENCE [LARGE SCALE GENOMIC DNA]</scope>
    <source>
        <strain evidence="6 7">NIES-2499</strain>
    </source>
</reference>
<feature type="compositionally biased region" description="Low complexity" evidence="4">
    <location>
        <begin position="35"/>
        <end position="45"/>
    </location>
</feature>
<feature type="region of interest" description="Disordered" evidence="4">
    <location>
        <begin position="330"/>
        <end position="415"/>
    </location>
</feature>
<keyword evidence="7" id="KW-1185">Reference proteome</keyword>
<feature type="region of interest" description="Disordered" evidence="4">
    <location>
        <begin position="31"/>
        <end position="55"/>
    </location>
</feature>
<comment type="similarity">
    <text evidence="1">Belongs to the NSRP1 family.</text>
</comment>
<feature type="region of interest" description="Disordered" evidence="4">
    <location>
        <begin position="251"/>
        <end position="302"/>
    </location>
</feature>
<sequence>MNYFQTIISAAGMQSKDGTIVGQKGVKYGLQKPVSKSSASTSSKSRPINVFGDDSDEEDVGVQVMRQADKKRAAAKVQAVYEGALADDPSVFDYDGVYDTMQQQKLQPRQQEKLERKSRYIAQLKDQAEERKREADVAYERKMLKDRVKEDHLFSDKEVFVTSAYRKKLEEQKKWLEDEKRKEEEEKKQDVRKVGHMGNFYANLLNKNVAFGTANPTGASIAQQGVAETRSSSNPLLSATAEEASTVISATASRQGAQTVGGSSKHEDDGLPAAREVSSEGHDGEGEAARGPSDQPDDDIKAKMAAIAAKAGIHLDKYDLLRIEAERVLKQKPREAGGAGFMDVGTSTAKTTLEDQTEGHRNGSDTKLKPAAPGDVPPIEETAAALPAGKRRNDDTSVQSARDRYIARKKHAGGA</sequence>
<protein>
    <recommendedName>
        <fullName evidence="5">Nuclear speckle splicing regulatory protein 1 N-terminal domain-containing protein</fullName>
    </recommendedName>
</protein>
<dbReference type="Proteomes" id="UP000232323">
    <property type="component" value="Unassembled WGS sequence"/>
</dbReference>
<evidence type="ECO:0000256" key="1">
    <source>
        <dbReference type="ARBA" id="ARBA00010126"/>
    </source>
</evidence>
<keyword evidence="2 3" id="KW-0175">Coiled coil</keyword>
<evidence type="ECO:0000256" key="4">
    <source>
        <dbReference type="SAM" id="MobiDB-lite"/>
    </source>
</evidence>
<dbReference type="PANTHER" id="PTHR30060">
    <property type="entry name" value="INNER MEMBRANE PROTEIN"/>
    <property type="match status" value="1"/>
</dbReference>
<feature type="compositionally biased region" description="Basic and acidic residues" evidence="4">
    <location>
        <begin position="391"/>
        <end position="406"/>
    </location>
</feature>
<dbReference type="EMBL" id="BEGY01000099">
    <property type="protein sequence ID" value="GAX83448.1"/>
    <property type="molecule type" value="Genomic_DNA"/>
</dbReference>
<evidence type="ECO:0000256" key="3">
    <source>
        <dbReference type="SAM" id="Coils"/>
    </source>
</evidence>